<dbReference type="Pfam" id="PF02384">
    <property type="entry name" value="N6_Mtase"/>
    <property type="match status" value="1"/>
</dbReference>
<evidence type="ECO:0000259" key="9">
    <source>
        <dbReference type="Pfam" id="PF12161"/>
    </source>
</evidence>
<dbReference type="EMBL" id="CABVQC010000112">
    <property type="protein sequence ID" value="VWC53276.1"/>
    <property type="molecule type" value="Genomic_DNA"/>
</dbReference>
<name>A0A6P2SQY6_9BURK</name>
<dbReference type="Pfam" id="PF12161">
    <property type="entry name" value="HsdM_N"/>
    <property type="match status" value="1"/>
</dbReference>
<feature type="domain" description="N6 adenine-specific DNA methyltransferase N-terminal" evidence="9">
    <location>
        <begin position="10"/>
        <end position="88"/>
    </location>
</feature>
<gene>
    <name evidence="10" type="ORF">BLA13014_08136</name>
</gene>
<dbReference type="GO" id="GO:0032259">
    <property type="term" value="P:methylation"/>
    <property type="evidence" value="ECO:0007669"/>
    <property type="project" value="UniProtKB-KW"/>
</dbReference>
<sequence>MAIKKSELYSSLWESCDLLRGGMDASQYKDYVLVLLFIKYVSDKYAGQRYAPITIPDGATFADMVALKGKPDIGDQINKKIVGPLATANKLSDMPDFNDTGKLGTGAEMVTRLTDLIAVFENPDLDFSKNRSDGDDILGDAYEYLMRHFATESGKSKGQFYTPAEVSRILAAVIGIGSVQTSTDTTVYDPTCGSGSLLLKVGDAAHTAVTLYGQEKDSATSGLARMNMILHDNPTALIGQGNTLTDPTFRDGAALKTFDFVVANPPFSDKRWSTGLDPLNDPYDRFDTFGVPPAKQGDYAYLLHIVRSLKSTGKGACILPHGVLFRGNAESEIRKKLIRHGYIRGVIGLPANLFYGTGIPACIIVIDKENAQARKGIFMIDASSGFIKDGPKNRLREQDIHRIVDVFTRQDESDRRYARMVGLDEIEKNDFNLNLPRYIDSSIAEDIQDIHGHLQGGIPLADMEALGNYWEVCPQLKKALFKPLREGYGALAVDKSAIKNTIFQHPQFAAYLEGMGEHFGAWRAQAVPKLKELDKGFHPKQLIVELADGLLHHYEGKPLVDAYDVYQHLMDYWGEAMQDDAYLLASDSWVAKTYRVIEKTKKGKGENAKVVEKDKGWACDLVPKQYIVARYFAAEQGAIDATSAALEAASSALAELEEEHRGEDSVFSGFERINAAAVKERIKEIGKDADATEELSVLKQWQSVSAKEADLKKALKTLETELDAKAYAQYPKLSVDEIKMLVVEDKWLAVLSSTVAGELERVSQTLTSRVRDLALRYESPLPALVNEVAALSARVEAHLRKMGAAWN</sequence>
<dbReference type="GO" id="GO:0009007">
    <property type="term" value="F:site-specific DNA-methyltransferase (adenine-specific) activity"/>
    <property type="evidence" value="ECO:0007669"/>
    <property type="project" value="UniProtKB-EC"/>
</dbReference>
<dbReference type="PRINTS" id="PR00507">
    <property type="entry name" value="N12N6MTFRASE"/>
</dbReference>
<dbReference type="GO" id="GO:0008170">
    <property type="term" value="F:N-methyltransferase activity"/>
    <property type="evidence" value="ECO:0007669"/>
    <property type="project" value="InterPro"/>
</dbReference>
<keyword evidence="3" id="KW-0489">Methyltransferase</keyword>
<evidence type="ECO:0000256" key="6">
    <source>
        <dbReference type="ARBA" id="ARBA00022747"/>
    </source>
</evidence>
<evidence type="ECO:0000256" key="1">
    <source>
        <dbReference type="ARBA" id="ARBA00006594"/>
    </source>
</evidence>
<evidence type="ECO:0000256" key="4">
    <source>
        <dbReference type="ARBA" id="ARBA00022679"/>
    </source>
</evidence>
<dbReference type="EC" id="2.1.1.72" evidence="2"/>
<dbReference type="GO" id="GO:0003677">
    <property type="term" value="F:DNA binding"/>
    <property type="evidence" value="ECO:0007669"/>
    <property type="project" value="InterPro"/>
</dbReference>
<dbReference type="SUPFAM" id="SSF53335">
    <property type="entry name" value="S-adenosyl-L-methionine-dependent methyltransferases"/>
    <property type="match status" value="1"/>
</dbReference>
<dbReference type="GO" id="GO:0004519">
    <property type="term" value="F:endonuclease activity"/>
    <property type="evidence" value="ECO:0007669"/>
    <property type="project" value="UniProtKB-KW"/>
</dbReference>
<dbReference type="AlphaFoldDB" id="A0A6P2SQY6"/>
<evidence type="ECO:0000256" key="3">
    <source>
        <dbReference type="ARBA" id="ARBA00022603"/>
    </source>
</evidence>
<keyword evidence="10" id="KW-0255">Endonuclease</keyword>
<keyword evidence="5" id="KW-0949">S-adenosyl-L-methionine</keyword>
<dbReference type="RefSeq" id="WP_175026551.1">
    <property type="nucleotide sequence ID" value="NZ_CABVQC010000112.1"/>
</dbReference>
<proteinExistence type="inferred from homology"/>
<keyword evidence="6" id="KW-0680">Restriction system</keyword>
<dbReference type="PROSITE" id="PS00092">
    <property type="entry name" value="N6_MTASE"/>
    <property type="match status" value="1"/>
</dbReference>
<dbReference type="InterPro" id="IPR029063">
    <property type="entry name" value="SAM-dependent_MTases_sf"/>
</dbReference>
<keyword evidence="10" id="KW-0540">Nuclease</keyword>
<accession>A0A6P2SQY6</accession>
<dbReference type="InterPro" id="IPR038333">
    <property type="entry name" value="T1MK-like_N_sf"/>
</dbReference>
<feature type="domain" description="DNA methylase adenine-specific" evidence="8">
    <location>
        <begin position="135"/>
        <end position="442"/>
    </location>
</feature>
<reference evidence="10 11" key="1">
    <citation type="submission" date="2019-09" db="EMBL/GenBank/DDBJ databases">
        <authorList>
            <person name="Depoorter E."/>
        </authorList>
    </citation>
    <scope>NUCLEOTIDE SEQUENCE [LARGE SCALE GENOMIC DNA]</scope>
    <source>
        <strain evidence="10">LMG 13014</strain>
    </source>
</reference>
<organism evidence="10 11">
    <name type="scientific">Burkholderia aenigmatica</name>
    <dbReference type="NCBI Taxonomy" id="2015348"/>
    <lineage>
        <taxon>Bacteria</taxon>
        <taxon>Pseudomonadati</taxon>
        <taxon>Pseudomonadota</taxon>
        <taxon>Betaproteobacteria</taxon>
        <taxon>Burkholderiales</taxon>
        <taxon>Burkholderiaceae</taxon>
        <taxon>Burkholderia</taxon>
        <taxon>Burkholderia cepacia complex</taxon>
    </lineage>
</organism>
<dbReference type="InterPro" id="IPR051537">
    <property type="entry name" value="DNA_Adenine_Mtase"/>
</dbReference>
<evidence type="ECO:0000313" key="10">
    <source>
        <dbReference type="EMBL" id="VWC53276.1"/>
    </source>
</evidence>
<dbReference type="Proteomes" id="UP000494261">
    <property type="component" value="Unassembled WGS sequence"/>
</dbReference>
<dbReference type="InterPro" id="IPR003356">
    <property type="entry name" value="DNA_methylase_A-5"/>
</dbReference>
<evidence type="ECO:0000313" key="11">
    <source>
        <dbReference type="Proteomes" id="UP000494261"/>
    </source>
</evidence>
<dbReference type="GO" id="GO:0009307">
    <property type="term" value="P:DNA restriction-modification system"/>
    <property type="evidence" value="ECO:0007669"/>
    <property type="project" value="UniProtKB-KW"/>
</dbReference>
<protein>
    <recommendedName>
        <fullName evidence="2">site-specific DNA-methyltransferase (adenine-specific)</fullName>
        <ecNumber evidence="2">2.1.1.72</ecNumber>
    </recommendedName>
</protein>
<keyword evidence="4" id="KW-0808">Transferase</keyword>
<evidence type="ECO:0000256" key="5">
    <source>
        <dbReference type="ARBA" id="ARBA00022691"/>
    </source>
</evidence>
<dbReference type="PANTHER" id="PTHR42933:SF3">
    <property type="entry name" value="TYPE I RESTRICTION ENZYME MJAVIII METHYLASE SUBUNIT"/>
    <property type="match status" value="1"/>
</dbReference>
<evidence type="ECO:0000256" key="2">
    <source>
        <dbReference type="ARBA" id="ARBA00011900"/>
    </source>
</evidence>
<dbReference type="Gene3D" id="3.40.50.150">
    <property type="entry name" value="Vaccinia Virus protein VP39"/>
    <property type="match status" value="1"/>
</dbReference>
<keyword evidence="10" id="KW-0378">Hydrolase</keyword>
<dbReference type="Gene3D" id="1.20.1260.30">
    <property type="match status" value="1"/>
</dbReference>
<dbReference type="InterPro" id="IPR002052">
    <property type="entry name" value="DNA_methylase_N6_adenine_CS"/>
</dbReference>
<dbReference type="PANTHER" id="PTHR42933">
    <property type="entry name" value="SLR6095 PROTEIN"/>
    <property type="match status" value="1"/>
</dbReference>
<evidence type="ECO:0000256" key="7">
    <source>
        <dbReference type="ARBA" id="ARBA00047942"/>
    </source>
</evidence>
<dbReference type="InterPro" id="IPR022749">
    <property type="entry name" value="D12N6_MeTrfase_N"/>
</dbReference>
<evidence type="ECO:0000259" key="8">
    <source>
        <dbReference type="Pfam" id="PF02384"/>
    </source>
</evidence>
<comment type="catalytic activity">
    <reaction evidence="7">
        <text>a 2'-deoxyadenosine in DNA + S-adenosyl-L-methionine = an N(6)-methyl-2'-deoxyadenosine in DNA + S-adenosyl-L-homocysteine + H(+)</text>
        <dbReference type="Rhea" id="RHEA:15197"/>
        <dbReference type="Rhea" id="RHEA-COMP:12418"/>
        <dbReference type="Rhea" id="RHEA-COMP:12419"/>
        <dbReference type="ChEBI" id="CHEBI:15378"/>
        <dbReference type="ChEBI" id="CHEBI:57856"/>
        <dbReference type="ChEBI" id="CHEBI:59789"/>
        <dbReference type="ChEBI" id="CHEBI:90615"/>
        <dbReference type="ChEBI" id="CHEBI:90616"/>
        <dbReference type="EC" id="2.1.1.72"/>
    </reaction>
</comment>
<comment type="similarity">
    <text evidence="1">Belongs to the N(4)/N(6)-methyltransferase family.</text>
</comment>